<dbReference type="Gene3D" id="3.30.70.1290">
    <property type="entry name" value="Transposase IS200-like"/>
    <property type="match status" value="1"/>
</dbReference>
<dbReference type="SMART" id="SM01321">
    <property type="entry name" value="Y1_Tnp"/>
    <property type="match status" value="1"/>
</dbReference>
<dbReference type="EMBL" id="JALBUR010000013">
    <property type="protein sequence ID" value="MDX8419723.1"/>
    <property type="molecule type" value="Genomic_DNA"/>
</dbReference>
<name>A0AB35U1V9_9FIRM</name>
<dbReference type="InterPro" id="IPR002686">
    <property type="entry name" value="Transposase_17"/>
</dbReference>
<dbReference type="SUPFAM" id="SSF143422">
    <property type="entry name" value="Transposase IS200-like"/>
    <property type="match status" value="1"/>
</dbReference>
<feature type="compositionally biased region" description="Basic and acidic residues" evidence="1">
    <location>
        <begin position="143"/>
        <end position="154"/>
    </location>
</feature>
<reference evidence="3 4" key="1">
    <citation type="submission" date="2022-03" db="EMBL/GenBank/DDBJ databases">
        <title>Novel taxa within the pig intestine.</title>
        <authorList>
            <person name="Wylensek D."/>
            <person name="Bishof K."/>
            <person name="Afrizal A."/>
            <person name="Clavel T."/>
        </authorList>
    </citation>
    <scope>NUCLEOTIDE SEQUENCE [LARGE SCALE GENOMIC DNA]</scope>
    <source>
        <strain evidence="3 4">CLA-KB-P133</strain>
    </source>
</reference>
<dbReference type="Proteomes" id="UP001286174">
    <property type="component" value="Unassembled WGS sequence"/>
</dbReference>
<feature type="region of interest" description="Disordered" evidence="1">
    <location>
        <begin position="139"/>
        <end position="160"/>
    </location>
</feature>
<dbReference type="GO" id="GO:0003677">
    <property type="term" value="F:DNA binding"/>
    <property type="evidence" value="ECO:0007669"/>
    <property type="project" value="InterPro"/>
</dbReference>
<dbReference type="GO" id="GO:0006313">
    <property type="term" value="P:DNA transposition"/>
    <property type="evidence" value="ECO:0007669"/>
    <property type="project" value="InterPro"/>
</dbReference>
<evidence type="ECO:0000259" key="2">
    <source>
        <dbReference type="SMART" id="SM01321"/>
    </source>
</evidence>
<dbReference type="AlphaFoldDB" id="A0AB35U1V9"/>
<feature type="domain" description="Transposase IS200-like" evidence="2">
    <location>
        <begin position="18"/>
        <end position="139"/>
    </location>
</feature>
<dbReference type="GO" id="GO:0004803">
    <property type="term" value="F:transposase activity"/>
    <property type="evidence" value="ECO:0007669"/>
    <property type="project" value="InterPro"/>
</dbReference>
<accession>A0AB35U1V9</accession>
<dbReference type="PANTHER" id="PTHR33360">
    <property type="entry name" value="TRANSPOSASE FOR INSERTION SEQUENCE ELEMENT IS200"/>
    <property type="match status" value="1"/>
</dbReference>
<evidence type="ECO:0000313" key="4">
    <source>
        <dbReference type="Proteomes" id="UP001286174"/>
    </source>
</evidence>
<comment type="caution">
    <text evidence="3">The sequence shown here is derived from an EMBL/GenBank/DDBJ whole genome shotgun (WGS) entry which is preliminary data.</text>
</comment>
<proteinExistence type="predicted"/>
<dbReference type="PANTHER" id="PTHR33360:SF2">
    <property type="entry name" value="TRANSPOSASE FOR INSERTION SEQUENCE ELEMENT IS200"/>
    <property type="match status" value="1"/>
</dbReference>
<evidence type="ECO:0000256" key="1">
    <source>
        <dbReference type="SAM" id="MobiDB-lite"/>
    </source>
</evidence>
<evidence type="ECO:0000313" key="3">
    <source>
        <dbReference type="EMBL" id="MDX8419723.1"/>
    </source>
</evidence>
<dbReference type="RefSeq" id="WP_370596046.1">
    <property type="nucleotide sequence ID" value="NZ_JALBUR010000013.1"/>
</dbReference>
<organism evidence="3 4">
    <name type="scientific">Grylomicrobium aquisgranensis</name>
    <dbReference type="NCBI Taxonomy" id="2926318"/>
    <lineage>
        <taxon>Bacteria</taxon>
        <taxon>Bacillati</taxon>
        <taxon>Bacillota</taxon>
        <taxon>Erysipelotrichia</taxon>
        <taxon>Erysipelotrichales</taxon>
        <taxon>Erysipelotrichaceae</taxon>
        <taxon>Grylomicrobium</taxon>
    </lineage>
</organism>
<dbReference type="Pfam" id="PF01797">
    <property type="entry name" value="Y1_Tnp"/>
    <property type="match status" value="1"/>
</dbReference>
<protein>
    <submittedName>
        <fullName evidence="3">IS200/IS605 family transposase</fullName>
    </submittedName>
</protein>
<keyword evidence="4" id="KW-1185">Reference proteome</keyword>
<gene>
    <name evidence="3" type="primary">tnpA</name>
    <name evidence="3" type="ORF">MOZ60_06405</name>
</gene>
<dbReference type="NCBIfam" id="NF033573">
    <property type="entry name" value="transpos_IS200"/>
    <property type="match status" value="1"/>
</dbReference>
<sequence length="160" mass="18723">MKRHIDRIEDAVYERGYVYNLHFHIIWCTKYRNPWFTTPELVNEMKDILQSLAKQADVDIQEMEVMPEHIHLLCSFKPKYSITDVVKNLKGASARLFLKAHPEIRKAMFWGDKLWAPSYYVGSVGNMSKETVKRYIQNQYDGKGGDHSPAREKNSNSSQQ</sequence>
<dbReference type="InterPro" id="IPR036515">
    <property type="entry name" value="Transposase_17_sf"/>
</dbReference>